<sequence length="519" mass="59786">MEGRPTLYFVLNSPMYFATYSRKLTLRMFLYFHAKLITLTFLLILAIIGGLMFMFGVFGEKITTVDVYHQDMDLIIRHCPKLKINSAIYQSTFYNPPECQKDVTSRVQQLCENKMNDQYVTQNNWSSIIHVSIELEITDEDAHFVQHQVILEAAIVVQVWKNGDFQTSNATWYNNCELQNINGELKCASDLKDRCPDKTIMHNMNFTYNCTCNGVLLLDGFDYPGREIYKIENISLQQCFDNCTKTSNCIGFAFDPVYSRCWTKWKLENLRYPTNYIRTTGIVIERLGFDMITNNLNDGIPTQQSSRSIKTIYIKEGEEYRGQVNASGSLVGYGLYLWKNGNMYLGEFTSGVQTGRGTMVYNDRNKYVGDFVNGYRHGNGTMILANSDKYDGNWVNGFRTGYGIYQWLDGDKYEGYWLNGNQEGNGMMIWANRDKYYGNWVNGNIEGNGTKIWSNGDEYEGEWKDDMRNGYGVFKGSKGDTYRGNWVNDHRQGRGTMTYSNGTILETTWAADDPYPMSH</sequence>
<evidence type="ECO:0000313" key="4">
    <source>
        <dbReference type="Proteomes" id="UP000663828"/>
    </source>
</evidence>
<dbReference type="SMART" id="SM00698">
    <property type="entry name" value="MORN"/>
    <property type="match status" value="7"/>
</dbReference>
<dbReference type="PANTHER" id="PTHR43215:SF14">
    <property type="entry name" value="RADIAL SPOKE HEAD 1 HOMOLOG"/>
    <property type="match status" value="1"/>
</dbReference>
<keyword evidence="2" id="KW-1133">Transmembrane helix</keyword>
<protein>
    <recommendedName>
        <fullName evidence="5">Apple domain-containing protein</fullName>
    </recommendedName>
</protein>
<dbReference type="Pfam" id="PF02493">
    <property type="entry name" value="MORN"/>
    <property type="match status" value="8"/>
</dbReference>
<organism evidence="3 4">
    <name type="scientific">Adineta ricciae</name>
    <name type="common">Rotifer</name>
    <dbReference type="NCBI Taxonomy" id="249248"/>
    <lineage>
        <taxon>Eukaryota</taxon>
        <taxon>Metazoa</taxon>
        <taxon>Spiralia</taxon>
        <taxon>Gnathifera</taxon>
        <taxon>Rotifera</taxon>
        <taxon>Eurotatoria</taxon>
        <taxon>Bdelloidea</taxon>
        <taxon>Adinetida</taxon>
        <taxon>Adinetidae</taxon>
        <taxon>Adineta</taxon>
    </lineage>
</organism>
<gene>
    <name evidence="3" type="ORF">XAT740_LOCUS38604</name>
</gene>
<evidence type="ECO:0000256" key="1">
    <source>
        <dbReference type="ARBA" id="ARBA00022737"/>
    </source>
</evidence>
<dbReference type="Gene3D" id="3.50.4.10">
    <property type="entry name" value="Hepatocyte Growth Factor"/>
    <property type="match status" value="1"/>
</dbReference>
<dbReference type="InterPro" id="IPR003409">
    <property type="entry name" value="MORN"/>
</dbReference>
<dbReference type="EMBL" id="CAJNOR010004189">
    <property type="protein sequence ID" value="CAF1482356.1"/>
    <property type="molecule type" value="Genomic_DNA"/>
</dbReference>
<reference evidence="3" key="1">
    <citation type="submission" date="2021-02" db="EMBL/GenBank/DDBJ databases">
        <authorList>
            <person name="Nowell W R."/>
        </authorList>
    </citation>
    <scope>NUCLEOTIDE SEQUENCE</scope>
</reference>
<keyword evidence="2" id="KW-0812">Transmembrane</keyword>
<evidence type="ECO:0000313" key="3">
    <source>
        <dbReference type="EMBL" id="CAF1482356.1"/>
    </source>
</evidence>
<name>A0A815RY52_ADIRI</name>
<dbReference type="Gene3D" id="2.20.110.10">
    <property type="entry name" value="Histone H3 K4-specific methyltransferase SET7/9 N-terminal domain"/>
    <property type="match status" value="3"/>
</dbReference>
<dbReference type="PANTHER" id="PTHR43215">
    <property type="entry name" value="RADIAL SPOKE HEAD 1 HOMOLOG"/>
    <property type="match status" value="1"/>
</dbReference>
<proteinExistence type="predicted"/>
<dbReference type="Proteomes" id="UP000663828">
    <property type="component" value="Unassembled WGS sequence"/>
</dbReference>
<keyword evidence="4" id="KW-1185">Reference proteome</keyword>
<accession>A0A815RY52</accession>
<evidence type="ECO:0008006" key="5">
    <source>
        <dbReference type="Google" id="ProtNLM"/>
    </source>
</evidence>
<comment type="caution">
    <text evidence="3">The sequence shown here is derived from an EMBL/GenBank/DDBJ whole genome shotgun (WGS) entry which is preliminary data.</text>
</comment>
<dbReference type="AlphaFoldDB" id="A0A815RY52"/>
<feature type="transmembrane region" description="Helical" evidence="2">
    <location>
        <begin position="36"/>
        <end position="58"/>
    </location>
</feature>
<evidence type="ECO:0000256" key="2">
    <source>
        <dbReference type="SAM" id="Phobius"/>
    </source>
</evidence>
<keyword evidence="1" id="KW-0677">Repeat</keyword>
<dbReference type="SUPFAM" id="SSF82185">
    <property type="entry name" value="Histone H3 K4-specific methyltransferase SET7/9 N-terminal domain"/>
    <property type="match status" value="1"/>
</dbReference>
<keyword evidence="2" id="KW-0472">Membrane</keyword>